<dbReference type="EMBL" id="AMQM01000898">
    <property type="status" value="NOT_ANNOTATED_CDS"/>
    <property type="molecule type" value="Genomic_DNA"/>
</dbReference>
<dbReference type="eggNOG" id="KOG1584">
    <property type="taxonomic scope" value="Eukaryota"/>
</dbReference>
<evidence type="ECO:0000256" key="2">
    <source>
        <dbReference type="ARBA" id="ARBA00022679"/>
    </source>
</evidence>
<dbReference type="FunCoup" id="T1FYB1">
    <property type="interactions" value="27"/>
</dbReference>
<proteinExistence type="inferred from homology"/>
<name>T1FYB1_HELRO</name>
<dbReference type="InParanoid" id="T1FYB1"/>
<dbReference type="Proteomes" id="UP000015101">
    <property type="component" value="Unassembled WGS sequence"/>
</dbReference>
<dbReference type="EnsemblMetazoa" id="HelroT65652">
    <property type="protein sequence ID" value="HelroP65652"/>
    <property type="gene ID" value="HelroG65652"/>
</dbReference>
<evidence type="ECO:0000259" key="3">
    <source>
        <dbReference type="Pfam" id="PF00685"/>
    </source>
</evidence>
<evidence type="ECO:0000313" key="5">
    <source>
        <dbReference type="EnsemblMetazoa" id="HelroP65652"/>
    </source>
</evidence>
<dbReference type="SUPFAM" id="SSF52540">
    <property type="entry name" value="P-loop containing nucleoside triphosphate hydrolases"/>
    <property type="match status" value="1"/>
</dbReference>
<dbReference type="CTD" id="20213809"/>
<comment type="similarity">
    <text evidence="1">Belongs to the sulfotransferase 1 family.</text>
</comment>
<reference evidence="4 6" key="2">
    <citation type="journal article" date="2013" name="Nature">
        <title>Insights into bilaterian evolution from three spiralian genomes.</title>
        <authorList>
            <person name="Simakov O."/>
            <person name="Marletaz F."/>
            <person name="Cho S.J."/>
            <person name="Edsinger-Gonzales E."/>
            <person name="Havlak P."/>
            <person name="Hellsten U."/>
            <person name="Kuo D.H."/>
            <person name="Larsson T."/>
            <person name="Lv J."/>
            <person name="Arendt D."/>
            <person name="Savage R."/>
            <person name="Osoegawa K."/>
            <person name="de Jong P."/>
            <person name="Grimwood J."/>
            <person name="Chapman J.A."/>
            <person name="Shapiro H."/>
            <person name="Aerts A."/>
            <person name="Otillar R.P."/>
            <person name="Terry A.Y."/>
            <person name="Boore J.L."/>
            <person name="Grigoriev I.V."/>
            <person name="Lindberg D.R."/>
            <person name="Seaver E.C."/>
            <person name="Weisblat D.A."/>
            <person name="Putnam N.H."/>
            <person name="Rokhsar D.S."/>
        </authorList>
    </citation>
    <scope>NUCLEOTIDE SEQUENCE</scope>
</reference>
<feature type="domain" description="Sulfotransferase" evidence="3">
    <location>
        <begin position="19"/>
        <end position="240"/>
    </location>
</feature>
<reference evidence="6" key="1">
    <citation type="submission" date="2012-12" db="EMBL/GenBank/DDBJ databases">
        <authorList>
            <person name="Hellsten U."/>
            <person name="Grimwood J."/>
            <person name="Chapman J.A."/>
            <person name="Shapiro H."/>
            <person name="Aerts A."/>
            <person name="Otillar R.P."/>
            <person name="Terry A.Y."/>
            <person name="Boore J.L."/>
            <person name="Simakov O."/>
            <person name="Marletaz F."/>
            <person name="Cho S.-J."/>
            <person name="Edsinger-Gonzales E."/>
            <person name="Havlak P."/>
            <person name="Kuo D.-H."/>
            <person name="Larsson T."/>
            <person name="Lv J."/>
            <person name="Arendt D."/>
            <person name="Savage R."/>
            <person name="Osoegawa K."/>
            <person name="de Jong P."/>
            <person name="Lindberg D.R."/>
            <person name="Seaver E.C."/>
            <person name="Weisblat D.A."/>
            <person name="Putnam N.H."/>
            <person name="Grigoriev I.V."/>
            <person name="Rokhsar D.S."/>
        </authorList>
    </citation>
    <scope>NUCLEOTIDE SEQUENCE</scope>
</reference>
<dbReference type="GeneID" id="20213809"/>
<keyword evidence="2" id="KW-0808">Transferase</keyword>
<accession>T1FYB1</accession>
<dbReference type="KEGG" id="hro:HELRODRAFT_65652"/>
<dbReference type="InterPro" id="IPR000863">
    <property type="entry name" value="Sulfotransferase_dom"/>
</dbReference>
<gene>
    <name evidence="5" type="primary">20213809</name>
    <name evidence="4" type="ORF">HELRODRAFT_65652</name>
</gene>
<dbReference type="InterPro" id="IPR027417">
    <property type="entry name" value="P-loop_NTPase"/>
</dbReference>
<evidence type="ECO:0000313" key="4">
    <source>
        <dbReference type="EMBL" id="ESO02472.1"/>
    </source>
</evidence>
<dbReference type="GO" id="GO:0008146">
    <property type="term" value="F:sulfotransferase activity"/>
    <property type="evidence" value="ECO:0000318"/>
    <property type="project" value="GO_Central"/>
</dbReference>
<evidence type="ECO:0000313" key="6">
    <source>
        <dbReference type="Proteomes" id="UP000015101"/>
    </source>
</evidence>
<dbReference type="STRING" id="6412.T1FYB1"/>
<dbReference type="Pfam" id="PF00685">
    <property type="entry name" value="Sulfotransfer_1"/>
    <property type="match status" value="1"/>
</dbReference>
<protein>
    <recommendedName>
        <fullName evidence="3">Sulfotransferase domain-containing protein</fullName>
    </recommendedName>
</protein>
<sequence>MFANLELLDAIGRFQMKNDDILVVSFPKSGTTWVQEIVTQILALQSTISTDRHSNIEDRFPYIEYPYPGLKSLKDRPSPRLLKSHLPYWFMPQSVSNNVGKVIYIARQPKDVCVSYYNFLKMISFLNYSGSFQNFFQNFLEGTVAYGPWIDHVTSFWEHRNDPNILFITYEDLHSNSPKVIKRIADFLGTVLTDQQINEIAKETKFEKMKDNPSVNYSWWDDLGIRNKKEANFMRKGLVRNFFFIF</sequence>
<dbReference type="OrthoDB" id="205623at2759"/>
<dbReference type="RefSeq" id="XP_009019880.1">
    <property type="nucleotide sequence ID" value="XM_009021632.1"/>
</dbReference>
<dbReference type="EMBL" id="KB096742">
    <property type="protein sequence ID" value="ESO02472.1"/>
    <property type="molecule type" value="Genomic_DNA"/>
</dbReference>
<dbReference type="Gene3D" id="3.40.50.300">
    <property type="entry name" value="P-loop containing nucleotide triphosphate hydrolases"/>
    <property type="match status" value="1"/>
</dbReference>
<dbReference type="GO" id="GO:0005737">
    <property type="term" value="C:cytoplasm"/>
    <property type="evidence" value="ECO:0000318"/>
    <property type="project" value="GO_Central"/>
</dbReference>
<dbReference type="AlphaFoldDB" id="T1FYB1"/>
<dbReference type="PANTHER" id="PTHR11783">
    <property type="entry name" value="SULFOTRANSFERASE SULT"/>
    <property type="match status" value="1"/>
</dbReference>
<reference evidence="5" key="3">
    <citation type="submission" date="2015-06" db="UniProtKB">
        <authorList>
            <consortium name="EnsemblMetazoa"/>
        </authorList>
    </citation>
    <scope>IDENTIFICATION</scope>
</reference>
<organism evidence="5 6">
    <name type="scientific">Helobdella robusta</name>
    <name type="common">Californian leech</name>
    <dbReference type="NCBI Taxonomy" id="6412"/>
    <lineage>
        <taxon>Eukaryota</taxon>
        <taxon>Metazoa</taxon>
        <taxon>Spiralia</taxon>
        <taxon>Lophotrochozoa</taxon>
        <taxon>Annelida</taxon>
        <taxon>Clitellata</taxon>
        <taxon>Hirudinea</taxon>
        <taxon>Rhynchobdellida</taxon>
        <taxon>Glossiphoniidae</taxon>
        <taxon>Helobdella</taxon>
    </lineage>
</organism>
<dbReference type="HOGENOM" id="CLU_027239_1_0_1"/>
<keyword evidence="6" id="KW-1185">Reference proteome</keyword>
<evidence type="ECO:0000256" key="1">
    <source>
        <dbReference type="ARBA" id="ARBA00005771"/>
    </source>
</evidence>
<dbReference type="GO" id="GO:0051923">
    <property type="term" value="P:sulfation"/>
    <property type="evidence" value="ECO:0000318"/>
    <property type="project" value="GO_Central"/>
</dbReference>
<dbReference type="OMA" id="VHTEYTI"/>